<accession>K3ZB58</accession>
<dbReference type="InParanoid" id="K3ZB58"/>
<evidence type="ECO:0000313" key="2">
    <source>
        <dbReference type="EnsemblPlants" id="KQL15876"/>
    </source>
</evidence>
<dbReference type="Gramene" id="KQL15876">
    <property type="protein sequence ID" value="KQL15876"/>
    <property type="gene ID" value="SETIT_023779mg"/>
</dbReference>
<feature type="compositionally biased region" description="Polar residues" evidence="1">
    <location>
        <begin position="74"/>
        <end position="86"/>
    </location>
</feature>
<dbReference type="EnsemblPlants" id="KQL15876">
    <property type="protein sequence ID" value="KQL15876"/>
    <property type="gene ID" value="SETIT_023779mg"/>
</dbReference>
<name>K3ZB58_SETIT</name>
<proteinExistence type="predicted"/>
<feature type="compositionally biased region" description="Low complexity" evidence="1">
    <location>
        <begin position="54"/>
        <end position="65"/>
    </location>
</feature>
<keyword evidence="3" id="KW-1185">Reference proteome</keyword>
<dbReference type="AlphaFoldDB" id="K3ZB58"/>
<evidence type="ECO:0000256" key="1">
    <source>
        <dbReference type="SAM" id="MobiDB-lite"/>
    </source>
</evidence>
<dbReference type="EMBL" id="AGNK02001798">
    <property type="status" value="NOT_ANNOTATED_CDS"/>
    <property type="molecule type" value="Genomic_DNA"/>
</dbReference>
<dbReference type="HOGENOM" id="CLU_2350667_0_0_1"/>
<protein>
    <submittedName>
        <fullName evidence="2">Uncharacterized protein</fullName>
    </submittedName>
</protein>
<feature type="region of interest" description="Disordered" evidence="1">
    <location>
        <begin position="51"/>
        <end position="97"/>
    </location>
</feature>
<dbReference type="Proteomes" id="UP000004995">
    <property type="component" value="Unassembled WGS sequence"/>
</dbReference>
<reference evidence="2" key="2">
    <citation type="submission" date="2018-08" db="UniProtKB">
        <authorList>
            <consortium name="EnsemblPlants"/>
        </authorList>
    </citation>
    <scope>IDENTIFICATION</scope>
    <source>
        <strain evidence="2">Yugu1</strain>
    </source>
</reference>
<evidence type="ECO:0000313" key="3">
    <source>
        <dbReference type="Proteomes" id="UP000004995"/>
    </source>
</evidence>
<organism evidence="2 3">
    <name type="scientific">Setaria italica</name>
    <name type="common">Foxtail millet</name>
    <name type="synonym">Panicum italicum</name>
    <dbReference type="NCBI Taxonomy" id="4555"/>
    <lineage>
        <taxon>Eukaryota</taxon>
        <taxon>Viridiplantae</taxon>
        <taxon>Streptophyta</taxon>
        <taxon>Embryophyta</taxon>
        <taxon>Tracheophyta</taxon>
        <taxon>Spermatophyta</taxon>
        <taxon>Magnoliopsida</taxon>
        <taxon>Liliopsida</taxon>
        <taxon>Poales</taxon>
        <taxon>Poaceae</taxon>
        <taxon>PACMAD clade</taxon>
        <taxon>Panicoideae</taxon>
        <taxon>Panicodae</taxon>
        <taxon>Paniceae</taxon>
        <taxon>Cenchrinae</taxon>
        <taxon>Setaria</taxon>
    </lineage>
</organism>
<reference evidence="3" key="1">
    <citation type="journal article" date="2012" name="Nat. Biotechnol.">
        <title>Reference genome sequence of the model plant Setaria.</title>
        <authorList>
            <person name="Bennetzen J.L."/>
            <person name="Schmutz J."/>
            <person name="Wang H."/>
            <person name="Percifield R."/>
            <person name="Hawkins J."/>
            <person name="Pontaroli A.C."/>
            <person name="Estep M."/>
            <person name="Feng L."/>
            <person name="Vaughn J.N."/>
            <person name="Grimwood J."/>
            <person name="Jenkins J."/>
            <person name="Barry K."/>
            <person name="Lindquist E."/>
            <person name="Hellsten U."/>
            <person name="Deshpande S."/>
            <person name="Wang X."/>
            <person name="Wu X."/>
            <person name="Mitros T."/>
            <person name="Triplett J."/>
            <person name="Yang X."/>
            <person name="Ye C.Y."/>
            <person name="Mauro-Herrera M."/>
            <person name="Wang L."/>
            <person name="Li P."/>
            <person name="Sharma M."/>
            <person name="Sharma R."/>
            <person name="Ronald P.C."/>
            <person name="Panaud O."/>
            <person name="Kellogg E.A."/>
            <person name="Brutnell T.P."/>
            <person name="Doust A.N."/>
            <person name="Tuskan G.A."/>
            <person name="Rokhsar D."/>
            <person name="Devos K.M."/>
        </authorList>
    </citation>
    <scope>NUCLEOTIDE SEQUENCE [LARGE SCALE GENOMIC DNA]</scope>
    <source>
        <strain evidence="3">cv. Yugu1</strain>
    </source>
</reference>
<sequence length="97" mass="10765">MSYDSSRTSFTQHLAAEAGASTFDGSTRYLSINSWRWCLRRRILFFSPLRSRSHWSASGDSSRSSLAGRERTTPSETLTGASAISHSRSEKILSSCL</sequence>